<keyword evidence="9" id="KW-0347">Helicase</keyword>
<evidence type="ECO:0000256" key="5">
    <source>
        <dbReference type="ARBA" id="ARBA00049598"/>
    </source>
</evidence>
<name>A0AAW0KI31_QUESU</name>
<gene>
    <name evidence="9" type="primary">RH56_4</name>
    <name evidence="9" type="ORF">CFP56_020001</name>
</gene>
<reference evidence="9 10" key="1">
    <citation type="journal article" date="2018" name="Sci. Data">
        <title>The draft genome sequence of cork oak.</title>
        <authorList>
            <person name="Ramos A.M."/>
            <person name="Usie A."/>
            <person name="Barbosa P."/>
            <person name="Barros P.M."/>
            <person name="Capote T."/>
            <person name="Chaves I."/>
            <person name="Simoes F."/>
            <person name="Abreu I."/>
            <person name="Carrasquinho I."/>
            <person name="Faro C."/>
            <person name="Guimaraes J.B."/>
            <person name="Mendonca D."/>
            <person name="Nobrega F."/>
            <person name="Rodrigues L."/>
            <person name="Saibo N.J.M."/>
            <person name="Varela M.C."/>
            <person name="Egas C."/>
            <person name="Matos J."/>
            <person name="Miguel C.M."/>
            <person name="Oliveira M.M."/>
            <person name="Ricardo C.P."/>
            <person name="Goncalves S."/>
        </authorList>
    </citation>
    <scope>NUCLEOTIDE SEQUENCE [LARGE SCALE GENOMIC DNA]</scope>
    <source>
        <strain evidence="10">cv. HL8</strain>
    </source>
</reference>
<dbReference type="GO" id="GO:0070761">
    <property type="term" value="C:pre-snoRNP complex"/>
    <property type="evidence" value="ECO:0007669"/>
    <property type="project" value="TreeGrafter"/>
</dbReference>
<dbReference type="PANTHER" id="PTHR13483:SF3">
    <property type="entry name" value="BOX C_D SNORNA PROTEIN 1"/>
    <property type="match status" value="1"/>
</dbReference>
<dbReference type="Gene3D" id="3.40.50.300">
    <property type="entry name" value="P-loop containing nucleotide triphosphate hydrolases"/>
    <property type="match status" value="1"/>
</dbReference>
<keyword evidence="1" id="KW-0597">Phosphoprotein</keyword>
<evidence type="ECO:0000259" key="8">
    <source>
        <dbReference type="PROSITE" id="PS51083"/>
    </source>
</evidence>
<dbReference type="Proteomes" id="UP000237347">
    <property type="component" value="Unassembled WGS sequence"/>
</dbReference>
<evidence type="ECO:0000256" key="3">
    <source>
        <dbReference type="ARBA" id="ARBA00022771"/>
    </source>
</evidence>
<proteinExistence type="inferred from homology"/>
<sequence>MEIYVDDEAKLTLHGLVQHYIKLSESEKNRKLNDLLNALDFNQVVIFVKSVNRAAELNKLLKECNFPSICIHSGMSQEERFGTKGLAITFVSSASDSDVLNNVQMRFEVDIKGQINSDQPLCEECKQNPSKYKCPGCAVRSCGLSCVKAHKQRTGCTGKRNQTQFVPISQFDDNLLISDYNLLEEVKRVSESAQRMRSKVCGYSHYKLPYHLKSLRKAAASRKTKLLFLPSGMSKREKNQTRYNNRKKTIEWTIEWQFHSTDVVLHDHGLNENMNLSSIIENHLKPGPWNHQLRQFCDEQLDCLKFFIRIYPKGPRSPFRELDVKAPIRQQLSNLVILEYPVIYVFLPSHNFDFEVVKEANPVTHKTKFKDFGSNPNPIPEGVPFKEEEIEEDNSSSDPHVFDLMKHVNSSPMHRFPHWNKLSEKVINNSSERSLLSRVETGNCSHFGSAEEPGVSEIREFDFDQGLIDAYSDLIAENNPDDFLDLEGVFTDEVIAEEIRNFSEEQGVFSAEEELEEGEILE</sequence>
<keyword evidence="2" id="KW-0479">Metal-binding</keyword>
<evidence type="ECO:0000313" key="10">
    <source>
        <dbReference type="Proteomes" id="UP000237347"/>
    </source>
</evidence>
<dbReference type="Gene3D" id="3.30.60.190">
    <property type="match status" value="1"/>
</dbReference>
<evidence type="ECO:0000313" key="9">
    <source>
        <dbReference type="EMBL" id="KAK7838328.1"/>
    </source>
</evidence>
<protein>
    <submittedName>
        <fullName evidence="9">Dead-box atp-dependent rna helicase 56</fullName>
    </submittedName>
</protein>
<dbReference type="GO" id="GO:0004386">
    <property type="term" value="F:helicase activity"/>
    <property type="evidence" value="ECO:0007669"/>
    <property type="project" value="UniProtKB-KW"/>
</dbReference>
<evidence type="ECO:0000256" key="1">
    <source>
        <dbReference type="ARBA" id="ARBA00022553"/>
    </source>
</evidence>
<evidence type="ECO:0000256" key="4">
    <source>
        <dbReference type="ARBA" id="ARBA00022833"/>
    </source>
</evidence>
<dbReference type="PANTHER" id="PTHR13483">
    <property type="entry name" value="BOX C_D SNORNA PROTEIN 1-RELATED"/>
    <property type="match status" value="1"/>
</dbReference>
<keyword evidence="3 7" id="KW-0863">Zinc-finger</keyword>
<comment type="similarity">
    <text evidence="6">Belongs to the BCD1 family.</text>
</comment>
<keyword evidence="4" id="KW-0862">Zinc</keyword>
<comment type="function">
    <text evidence="5">Required for box C/D snoRNAs accumulation involved in snoRNA processing, snoRNA transport to the nucleolus and ribosome biogenesis.</text>
</comment>
<dbReference type="GO" id="GO:0008270">
    <property type="term" value="F:zinc ion binding"/>
    <property type="evidence" value="ECO:0007669"/>
    <property type="project" value="UniProtKB-UniRule"/>
</dbReference>
<dbReference type="Pfam" id="PF04438">
    <property type="entry name" value="zf-HIT"/>
    <property type="match status" value="1"/>
</dbReference>
<evidence type="ECO:0000256" key="2">
    <source>
        <dbReference type="ARBA" id="ARBA00022723"/>
    </source>
</evidence>
<organism evidence="9 10">
    <name type="scientific">Quercus suber</name>
    <name type="common">Cork oak</name>
    <dbReference type="NCBI Taxonomy" id="58331"/>
    <lineage>
        <taxon>Eukaryota</taxon>
        <taxon>Viridiplantae</taxon>
        <taxon>Streptophyta</taxon>
        <taxon>Embryophyta</taxon>
        <taxon>Tracheophyta</taxon>
        <taxon>Spermatophyta</taxon>
        <taxon>Magnoliopsida</taxon>
        <taxon>eudicotyledons</taxon>
        <taxon>Gunneridae</taxon>
        <taxon>Pentapetalae</taxon>
        <taxon>rosids</taxon>
        <taxon>fabids</taxon>
        <taxon>Fagales</taxon>
        <taxon>Fagaceae</taxon>
        <taxon>Quercus</taxon>
    </lineage>
</organism>
<accession>A0AAW0KI31</accession>
<dbReference type="GO" id="GO:0000463">
    <property type="term" value="P:maturation of LSU-rRNA from tricistronic rRNA transcript (SSU-rRNA, 5.8S rRNA, LSU-rRNA)"/>
    <property type="evidence" value="ECO:0007669"/>
    <property type="project" value="TreeGrafter"/>
</dbReference>
<comment type="caution">
    <text evidence="9">The sequence shown here is derived from an EMBL/GenBank/DDBJ whole genome shotgun (WGS) entry which is preliminary data.</text>
</comment>
<dbReference type="GO" id="GO:0005634">
    <property type="term" value="C:nucleus"/>
    <property type="evidence" value="ECO:0007669"/>
    <property type="project" value="TreeGrafter"/>
</dbReference>
<keyword evidence="9" id="KW-0067">ATP-binding</keyword>
<dbReference type="GO" id="GO:0000492">
    <property type="term" value="P:box C/D snoRNP assembly"/>
    <property type="evidence" value="ECO:0007669"/>
    <property type="project" value="TreeGrafter"/>
</dbReference>
<evidence type="ECO:0000256" key="7">
    <source>
        <dbReference type="PROSITE-ProRule" id="PRU00453"/>
    </source>
</evidence>
<dbReference type="InterPro" id="IPR007529">
    <property type="entry name" value="Znf_HIT"/>
</dbReference>
<dbReference type="InterPro" id="IPR051639">
    <property type="entry name" value="BCD1"/>
</dbReference>
<dbReference type="CDD" id="cd23023">
    <property type="entry name" value="zf-HIT_BCD1"/>
    <property type="match status" value="1"/>
</dbReference>
<keyword evidence="9" id="KW-0378">Hydrolase</keyword>
<dbReference type="SUPFAM" id="SSF144232">
    <property type="entry name" value="HIT/MYND zinc finger-like"/>
    <property type="match status" value="1"/>
</dbReference>
<dbReference type="SUPFAM" id="SSF52540">
    <property type="entry name" value="P-loop containing nucleoside triphosphate hydrolases"/>
    <property type="match status" value="1"/>
</dbReference>
<dbReference type="EMBL" id="PKMF04000309">
    <property type="protein sequence ID" value="KAK7838328.1"/>
    <property type="molecule type" value="Genomic_DNA"/>
</dbReference>
<dbReference type="InterPro" id="IPR057721">
    <property type="entry name" value="BCD1_alpha/beta"/>
</dbReference>
<keyword evidence="10" id="KW-1185">Reference proteome</keyword>
<dbReference type="InterPro" id="IPR027417">
    <property type="entry name" value="P-loop_NTPase"/>
</dbReference>
<evidence type="ECO:0000256" key="6">
    <source>
        <dbReference type="ARBA" id="ARBA00049654"/>
    </source>
</evidence>
<dbReference type="Pfam" id="PF25790">
    <property type="entry name" value="BCD1"/>
    <property type="match status" value="1"/>
</dbReference>
<dbReference type="AlphaFoldDB" id="A0AAW0KI31"/>
<dbReference type="PROSITE" id="PS51083">
    <property type="entry name" value="ZF_HIT"/>
    <property type="match status" value="1"/>
</dbReference>
<keyword evidence="9" id="KW-0547">Nucleotide-binding</keyword>
<feature type="domain" description="HIT-type" evidence="8">
    <location>
        <begin position="122"/>
        <end position="156"/>
    </location>
</feature>
<dbReference type="GO" id="GO:0048254">
    <property type="term" value="P:snoRNA localization"/>
    <property type="evidence" value="ECO:0007669"/>
    <property type="project" value="TreeGrafter"/>
</dbReference>